<comment type="function">
    <text evidence="2">Antitoxin component of a type II toxin-antitoxin (TA) system.</text>
</comment>
<sequence>MLTTSATHFKQRFSEYQREVRRQPIQVVNHGETTGYFVSPEDYAEFQKLRARTTRRHLTPADLTEEQRQALRAARVPEEFSDLDRLMED</sequence>
<evidence type="ECO:0000256" key="1">
    <source>
        <dbReference type="ARBA" id="ARBA00009981"/>
    </source>
</evidence>
<comment type="similarity">
    <text evidence="1 2">Belongs to the phD/YefM antitoxin family.</text>
</comment>
<keyword evidence="4" id="KW-1185">Reference proteome</keyword>
<dbReference type="EMBL" id="ANHY01000003">
    <property type="protein sequence ID" value="EKV32411.1"/>
    <property type="molecule type" value="Genomic_DNA"/>
</dbReference>
<gene>
    <name evidence="3" type="ORF">C882_2490</name>
</gene>
<dbReference type="InterPro" id="IPR006442">
    <property type="entry name" value="Antitoxin_Phd/YefM"/>
</dbReference>
<dbReference type="eggNOG" id="ENOG50336NR">
    <property type="taxonomic scope" value="Bacteria"/>
</dbReference>
<dbReference type="STRING" id="1238182.C882_2490"/>
<protein>
    <recommendedName>
        <fullName evidence="2">Antitoxin</fullName>
    </recommendedName>
</protein>
<dbReference type="OrthoDB" id="165038at2"/>
<evidence type="ECO:0000256" key="2">
    <source>
        <dbReference type="RuleBase" id="RU362080"/>
    </source>
</evidence>
<dbReference type="SUPFAM" id="SSF143120">
    <property type="entry name" value="YefM-like"/>
    <property type="match status" value="1"/>
</dbReference>
<evidence type="ECO:0000313" key="3">
    <source>
        <dbReference type="EMBL" id="EKV32411.1"/>
    </source>
</evidence>
<dbReference type="RefSeq" id="WP_009538899.1">
    <property type="nucleotide sequence ID" value="NZ_ANHY01000003.1"/>
</dbReference>
<dbReference type="InterPro" id="IPR036165">
    <property type="entry name" value="YefM-like_sf"/>
</dbReference>
<reference evidence="3 4" key="1">
    <citation type="journal article" date="2013" name="Genome Announc.">
        <title>Draft Genome Sequence of an Alphaproteobacterium, Caenispirillum salinarum AK4(T), Isolated from a Solar Saltern.</title>
        <authorList>
            <person name="Khatri I."/>
            <person name="Singh A."/>
            <person name="Korpole S."/>
            <person name="Pinnaka A.K."/>
            <person name="Subramanian S."/>
        </authorList>
    </citation>
    <scope>NUCLEOTIDE SEQUENCE [LARGE SCALE GENOMIC DNA]</scope>
    <source>
        <strain evidence="3 4">AK4</strain>
    </source>
</reference>
<name>K9HW02_9PROT</name>
<evidence type="ECO:0000313" key="4">
    <source>
        <dbReference type="Proteomes" id="UP000009881"/>
    </source>
</evidence>
<accession>K9HW02</accession>
<dbReference type="Pfam" id="PF02604">
    <property type="entry name" value="PhdYeFM_antitox"/>
    <property type="match status" value="1"/>
</dbReference>
<proteinExistence type="inferred from homology"/>
<organism evidence="3 4">
    <name type="scientific">Caenispirillum salinarum AK4</name>
    <dbReference type="NCBI Taxonomy" id="1238182"/>
    <lineage>
        <taxon>Bacteria</taxon>
        <taxon>Pseudomonadati</taxon>
        <taxon>Pseudomonadota</taxon>
        <taxon>Alphaproteobacteria</taxon>
        <taxon>Rhodospirillales</taxon>
        <taxon>Novispirillaceae</taxon>
        <taxon>Caenispirillum</taxon>
    </lineage>
</organism>
<dbReference type="NCBIfam" id="TIGR01552">
    <property type="entry name" value="phd_fam"/>
    <property type="match status" value="1"/>
</dbReference>
<comment type="caution">
    <text evidence="3">The sequence shown here is derived from an EMBL/GenBank/DDBJ whole genome shotgun (WGS) entry which is preliminary data.</text>
</comment>
<dbReference type="AlphaFoldDB" id="K9HW02"/>
<dbReference type="Proteomes" id="UP000009881">
    <property type="component" value="Unassembled WGS sequence"/>
</dbReference>